<proteinExistence type="predicted"/>
<dbReference type="EMBL" id="KJ010489">
    <property type="protein sequence ID" value="AIA65072.1"/>
    <property type="molecule type" value="Genomic_DNA"/>
</dbReference>
<evidence type="ECO:0000256" key="1">
    <source>
        <dbReference type="SAM" id="MobiDB-lite"/>
    </source>
</evidence>
<name>A0A060AN42_9CAUD</name>
<evidence type="ECO:0000313" key="2">
    <source>
        <dbReference type="EMBL" id="AIA65072.1"/>
    </source>
</evidence>
<reference evidence="2 3" key="1">
    <citation type="journal article" date="2014" name="J. Gen. Virol.">
        <title>Characterization and complete genome sequence analysis of novel bacteriophage IME-EFm1 infecting Enterococcus faecium.</title>
        <authorList>
            <person name="Wang Y."/>
            <person name="Wang W."/>
            <person name="Lv Y."/>
            <person name="Zheng W."/>
            <person name="Mi Z."/>
            <person name="Pei G."/>
            <person name="An X."/>
            <person name="Xu X."/>
            <person name="Han C."/>
            <person name="Liu J."/>
            <person name="Zhou C."/>
            <person name="Tong Y."/>
        </authorList>
    </citation>
    <scope>NUCLEOTIDE SEQUENCE [LARGE SCALE GENOMIC DNA]</scope>
</reference>
<keyword evidence="3" id="KW-1185">Reference proteome</keyword>
<dbReference type="OrthoDB" id="3659at10239"/>
<dbReference type="GeneID" id="19686041"/>
<accession>A0A060AN42</accession>
<dbReference type="NCBIfam" id="TIGR01537">
    <property type="entry name" value="portal_HK97"/>
    <property type="match status" value="1"/>
</dbReference>
<organism evidence="2 3">
    <name type="scientific">Enterococcus phage IME-EFm1</name>
    <dbReference type="NCBI Taxonomy" id="1445858"/>
    <lineage>
        <taxon>Viruses</taxon>
        <taxon>Duplodnaviria</taxon>
        <taxon>Heunggongvirae</taxon>
        <taxon>Uroviricota</taxon>
        <taxon>Caudoviricetes</taxon>
        <taxon>Efemunavirus</taxon>
        <taxon>Efemunavirus Efm1</taxon>
    </lineage>
</organism>
<dbReference type="InterPro" id="IPR006427">
    <property type="entry name" value="Portal_HK97"/>
</dbReference>
<dbReference type="RefSeq" id="YP_009042653.1">
    <property type="nucleotide sequence ID" value="NC_024356.1"/>
</dbReference>
<dbReference type="InterPro" id="IPR006944">
    <property type="entry name" value="Phage/GTA_portal"/>
</dbReference>
<gene>
    <name evidence="2" type="ORF">IME_005</name>
</gene>
<evidence type="ECO:0000313" key="3">
    <source>
        <dbReference type="Proteomes" id="UP000026980"/>
    </source>
</evidence>
<feature type="region of interest" description="Disordered" evidence="1">
    <location>
        <begin position="365"/>
        <end position="401"/>
    </location>
</feature>
<sequence length="401" mass="44508">MGLFINNGNPVTEQQFIDIINTGTAYTTNFTGLKALTNSDIYTGVNIIAGDIAQSPFKPAATTSVDDSLLYLLNKEPKENQSHYTMMYAVVSNLILTGNAYVLLHRHNDGSVKELEFVETQQVNVIRDLVTGLYRYEVNMPYGNIMYKCDPRDILHFKLSTTDGWLGRSPLLSLNDEISLQTNGLKVLNNFFSKGVFSGGILKLLNGTVNNQTKAKIRDDFEKVNGAGGTIVLDETQEFNENKINTEVLKLIQANKFSTQQIAKVLGIPVNRFGQELVNSSDTGQNDIYIASTIAMYESSICDELNLKLGVELELDLSKLRQDTKEDRLRRIAEGRVKSEFAQALTVNDAREYLGFTEIEGGEALLGQKSETSENKTEQEVNVNEEELGNQSATDTGEDRG</sequence>
<dbReference type="KEGG" id="vg:19686041"/>
<dbReference type="Proteomes" id="UP000026980">
    <property type="component" value="Segment"/>
</dbReference>
<protein>
    <submittedName>
        <fullName evidence="2">Portal protein</fullName>
    </submittedName>
</protein>
<dbReference type="Pfam" id="PF04860">
    <property type="entry name" value="Phage_portal"/>
    <property type="match status" value="1"/>
</dbReference>